<dbReference type="Proteomes" id="UP000000270">
    <property type="component" value="Chromosome"/>
</dbReference>
<reference evidence="4 5" key="5">
    <citation type="journal article" date="2010" name="Appl. Environ. Microbiol.">
        <title>phrR-like gene praR of Azorhizobium caulinodans ORS571 is essential for symbiosis with Sesbania rostrata and is involved in expression of reb genes.</title>
        <authorList>
            <person name="Akiba N."/>
            <person name="Aono T."/>
            <person name="Toyazaki H."/>
            <person name="Sato S."/>
            <person name="Oyaizu H."/>
        </authorList>
    </citation>
    <scope>NUCLEOTIDE SEQUENCE [LARGE SCALE GENOMIC DNA]</scope>
    <source>
        <strain evidence="5">ATCC 43989 / DSM 5975 / JCM 20966 / LMG 6465 / NBRC 14845 / NCIMB 13405 / ORS 571</strain>
    </source>
</reference>
<dbReference type="PANTHER" id="PTHR43794">
    <property type="entry name" value="AMINOHYDROLASE SSNA-RELATED"/>
    <property type="match status" value="1"/>
</dbReference>
<dbReference type="SUPFAM" id="SSF51556">
    <property type="entry name" value="Metallo-dependent hydrolases"/>
    <property type="match status" value="1"/>
</dbReference>
<dbReference type="InterPro" id="IPR050287">
    <property type="entry name" value="MTA/SAH_deaminase"/>
</dbReference>
<dbReference type="HOGENOM" id="CLU_012358_2_2_5"/>
<dbReference type="Gene3D" id="3.20.20.140">
    <property type="entry name" value="Metal-dependent hydrolases"/>
    <property type="match status" value="1"/>
</dbReference>
<proteinExistence type="inferred from homology"/>
<dbReference type="eggNOG" id="COG0402">
    <property type="taxonomic scope" value="Bacteria"/>
</dbReference>
<dbReference type="AlphaFoldDB" id="A8IKD5"/>
<protein>
    <submittedName>
        <fullName evidence="4">Putative cytosine deaminase</fullName>
    </submittedName>
</protein>
<dbReference type="Pfam" id="PF01979">
    <property type="entry name" value="Amidohydro_1"/>
    <property type="match status" value="1"/>
</dbReference>
<comment type="similarity">
    <text evidence="1">Belongs to the metallo-dependent hydrolases superfamily. ATZ/TRZ family.</text>
</comment>
<sequence>MSEPRTLSCAHLLADPRGAAAGPKRLTLRDGRIEALLAAQGPVDDLFVMPTPVNAHDHGRPVRTSSIGAGGKPLEAWIPYLALFPSVDPYLAAALSLSHSALGGAGVVMMHYTRAQGFTDLPGEVREVARAARDVGVRVGFAIAMKDRNPLVYGPSASVLGGVAEPARSRIERQFLRPSLEPKAFIELADAVAEAAGGPDFDVQYGPNGPQWCSDALLEAVAEASARTGRRVHMHLLESRYQRAWADEAHPGGIVRHLDALGLLSERLTLAHCVWARPDELALLAERGVTIVSNPSSNLHLRSGIGPVAQMKARGCRVAFGVDGRAMDEDDDMLREIRLAHLLHLGTGFKAAVTQNAILEMALVNGRRSVLNRADGGRLAPGEPADLLVLDWARLEDDRLRDDLDAVELVVTRATARHIRELIVGGRTIVRDGAITGIDLRAVRAELLAQMRAGMAGMADLAAALPSLEAAMAAHFEPGCC</sequence>
<reference evidence="4 5" key="3">
    <citation type="journal article" date="2008" name="BMC Genomics">
        <title>The genome of the versatile nitrogen fixer Azorhizobium caulinodans ORS571.</title>
        <authorList>
            <person name="Lee KB."/>
            <person name="Backer P.D."/>
            <person name="Aono T."/>
            <person name="Liu CT."/>
            <person name="Suzuki S."/>
            <person name="Suzuki T."/>
            <person name="Kaneko T."/>
            <person name="Yamada M."/>
            <person name="Tabata S."/>
            <person name="Kupfer D.M."/>
            <person name="Najar F.Z."/>
            <person name="Wiley G.B."/>
            <person name="Roe B."/>
            <person name="Binnewies T.T."/>
            <person name="Ussery D.W."/>
            <person name="D'Haeze W."/>
            <person name="Herder J.D."/>
            <person name="Gevers D."/>
            <person name="Vereecke D."/>
            <person name="Holsters M."/>
            <person name="Oyaizu H."/>
        </authorList>
    </citation>
    <scope>NUCLEOTIDE SEQUENCE [LARGE SCALE GENOMIC DNA]</scope>
    <source>
        <strain evidence="5">ATCC 43989 / DSM 5975 / JCM 20966 / LMG 6465 / NBRC 14845 / NCIMB 13405 / ORS 571</strain>
    </source>
</reference>
<dbReference type="GO" id="GO:0016810">
    <property type="term" value="F:hydrolase activity, acting on carbon-nitrogen (but not peptide) bonds"/>
    <property type="evidence" value="ECO:0007669"/>
    <property type="project" value="InterPro"/>
</dbReference>
<dbReference type="KEGG" id="azc:AZC_3893"/>
<dbReference type="SUPFAM" id="SSF51338">
    <property type="entry name" value="Composite domain of metallo-dependent hydrolases"/>
    <property type="match status" value="1"/>
</dbReference>
<evidence type="ECO:0000256" key="2">
    <source>
        <dbReference type="ARBA" id="ARBA00022801"/>
    </source>
</evidence>
<organism evidence="4 5">
    <name type="scientific">Azorhizobium caulinodans (strain ATCC 43989 / DSM 5975 / JCM 20966 / LMG 6465 / NBRC 14845 / NCIMB 13405 / ORS 571)</name>
    <dbReference type="NCBI Taxonomy" id="438753"/>
    <lineage>
        <taxon>Bacteria</taxon>
        <taxon>Pseudomonadati</taxon>
        <taxon>Pseudomonadota</taxon>
        <taxon>Alphaproteobacteria</taxon>
        <taxon>Hyphomicrobiales</taxon>
        <taxon>Xanthobacteraceae</taxon>
        <taxon>Azorhizobium</taxon>
    </lineage>
</organism>
<dbReference type="InterPro" id="IPR011059">
    <property type="entry name" value="Metal-dep_hydrolase_composite"/>
</dbReference>
<dbReference type="InterPro" id="IPR006680">
    <property type="entry name" value="Amidohydro-rel"/>
</dbReference>
<reference evidence="4 5" key="6">
    <citation type="journal article" date="2011" name="Appl. Environ. Microbiol.">
        <title>Involvement of the azorhizobial chromosome partition gene (parA) in the onset of bacteroid differentiation during Sesbania rostrata stem nodule development.</title>
        <authorList>
            <person name="Liu CT."/>
            <person name="Lee KB."/>
            <person name="Wang YS."/>
            <person name="Peng MH."/>
            <person name="Lee KT."/>
            <person name="Suzuki S."/>
            <person name="Suzuki T."/>
            <person name="Oyaizu H."/>
        </authorList>
    </citation>
    <scope>NUCLEOTIDE SEQUENCE [LARGE SCALE GENOMIC DNA]</scope>
    <source>
        <strain evidence="5">ATCC 43989 / DSM 5975 / JCM 20966 / LMG 6465 / NBRC 14845 / NCIMB 13405 / ORS 571</strain>
    </source>
</reference>
<keyword evidence="5" id="KW-1185">Reference proteome</keyword>
<name>A8IKD5_AZOC5</name>
<evidence type="ECO:0000259" key="3">
    <source>
        <dbReference type="Pfam" id="PF01979"/>
    </source>
</evidence>
<reference evidence="5" key="2">
    <citation type="submission" date="2007-04" db="EMBL/GenBank/DDBJ databases">
        <title>Complete genome sequence of the nitrogen-fixing bacterium Azorhizobium caulinodans ORS571.</title>
        <authorList>
            <person name="Lee K.B."/>
            <person name="Backer P.D."/>
            <person name="Aono T."/>
            <person name="Liu C.T."/>
            <person name="Suzuki S."/>
            <person name="Suzuki T."/>
            <person name="Kaneko T."/>
            <person name="Yamada M."/>
            <person name="Tabata S."/>
            <person name="Kupfer D.M."/>
            <person name="Najar F.Z."/>
            <person name="Wiley G.B."/>
            <person name="Roe B."/>
            <person name="Binnewies T."/>
            <person name="Ussery D."/>
            <person name="Vereecke D."/>
            <person name="Gevers D."/>
            <person name="Holsters M."/>
            <person name="Oyaizu H."/>
        </authorList>
    </citation>
    <scope>NUCLEOTIDE SEQUENCE [LARGE SCALE GENOMIC DNA]</scope>
    <source>
        <strain evidence="5">ATCC 43989 / DSM 5975 / JCM 20966 / LMG 6465 / NBRC 14845 / NCIMB 13405 / ORS 571</strain>
    </source>
</reference>
<evidence type="ECO:0000313" key="5">
    <source>
        <dbReference type="Proteomes" id="UP000000270"/>
    </source>
</evidence>
<dbReference type="PANTHER" id="PTHR43794:SF11">
    <property type="entry name" value="AMIDOHYDROLASE-RELATED DOMAIN-CONTAINING PROTEIN"/>
    <property type="match status" value="1"/>
</dbReference>
<keyword evidence="2" id="KW-0378">Hydrolase</keyword>
<accession>A8IKD5</accession>
<reference evidence="4 5" key="4">
    <citation type="journal article" date="2009" name="Appl. Environ. Microbiol.">
        <title>Comparative genome-wide transcriptional profiling of Azorhizobium caulinodans ORS571 grown under free-living and symbiotic conditions.</title>
        <authorList>
            <person name="Tsukada S."/>
            <person name="Aono T."/>
            <person name="Akiba N."/>
            <person name="Lee KB."/>
            <person name="Liu CT."/>
            <person name="Toyazaki H."/>
            <person name="Oyaizu H."/>
        </authorList>
    </citation>
    <scope>NUCLEOTIDE SEQUENCE [LARGE SCALE GENOMIC DNA]</scope>
    <source>
        <strain evidence="5">ATCC 43989 / DSM 5975 / JCM 20966 / LMG 6465 / NBRC 14845 / NCIMB 13405 / ORS 571</strain>
    </source>
</reference>
<dbReference type="STRING" id="438753.AZC_3893"/>
<gene>
    <name evidence="4" type="ordered locus">AZC_3893</name>
</gene>
<dbReference type="EMBL" id="AP009384">
    <property type="protein sequence ID" value="BAF89891.1"/>
    <property type="molecule type" value="Genomic_DNA"/>
</dbReference>
<evidence type="ECO:0000256" key="1">
    <source>
        <dbReference type="ARBA" id="ARBA00006745"/>
    </source>
</evidence>
<reference evidence="4 5" key="1">
    <citation type="journal article" date="2007" name="Appl. Environ. Microbiol.">
        <title>Rhizobial factors required for stem nodule maturation and maintenance in Sesbania rostrata-Azorhizobium caulinodans ORS571 symbiosis.</title>
        <authorList>
            <person name="Suzuki S."/>
            <person name="Aono T."/>
            <person name="Lee KB."/>
            <person name="Suzuki T."/>
            <person name="Liu CT."/>
            <person name="Miwa H."/>
            <person name="Wakao S."/>
            <person name="Iki T."/>
            <person name="Oyaizu H."/>
        </authorList>
    </citation>
    <scope>NUCLEOTIDE SEQUENCE [LARGE SCALE GENOMIC DNA]</scope>
    <source>
        <strain evidence="5">ATCC 43989 / DSM 5975 / JCM 20966 / LMG 6465 / NBRC 14845 / NCIMB 13405 / ORS 571</strain>
    </source>
</reference>
<feature type="domain" description="Amidohydrolase-related" evidence="3">
    <location>
        <begin position="47"/>
        <end position="428"/>
    </location>
</feature>
<dbReference type="RefSeq" id="WP_012172413.1">
    <property type="nucleotide sequence ID" value="NC_009937.1"/>
</dbReference>
<evidence type="ECO:0000313" key="4">
    <source>
        <dbReference type="EMBL" id="BAF89891.1"/>
    </source>
</evidence>
<dbReference type="InterPro" id="IPR032466">
    <property type="entry name" value="Metal_Hydrolase"/>
</dbReference>